<evidence type="ECO:0008006" key="3">
    <source>
        <dbReference type="Google" id="ProtNLM"/>
    </source>
</evidence>
<dbReference type="Proteomes" id="UP000294933">
    <property type="component" value="Unassembled WGS sequence"/>
</dbReference>
<dbReference type="VEuPathDB" id="FungiDB:BD410DRAFT_842485"/>
<keyword evidence="2" id="KW-1185">Reference proteome</keyword>
<sequence>MAPSNPPRKIARLPQREAVIDGFAASVRPPLVPAEILVAIFTWLRDSDNAYSDAARRATHSQTRIGNSWIFVTHVCRYWRHAALECGTLWCKINSVQSFGLIRACLDRSKNTPLEVRITGMPNEIVTTVLLENLPRIRDLDVTLVGPSHWVNAGHFKNLWGQPTPLLESVTVTVINGHKDQEAKLPIPILQWPHPVLKSVNLHECPAPWDSLIFRGLTELEIVYNPTRTPAYLIPDPFYPLRLS</sequence>
<protein>
    <recommendedName>
        <fullName evidence="3">F-box domain-containing protein</fullName>
    </recommendedName>
</protein>
<dbReference type="EMBL" id="ML170202">
    <property type="protein sequence ID" value="TDL18916.1"/>
    <property type="molecule type" value="Genomic_DNA"/>
</dbReference>
<reference evidence="1 2" key="1">
    <citation type="submission" date="2018-06" db="EMBL/GenBank/DDBJ databases">
        <title>A transcriptomic atlas of mushroom development highlights an independent origin of complex multicellularity.</title>
        <authorList>
            <consortium name="DOE Joint Genome Institute"/>
            <person name="Krizsan K."/>
            <person name="Almasi E."/>
            <person name="Merenyi Z."/>
            <person name="Sahu N."/>
            <person name="Viragh M."/>
            <person name="Koszo T."/>
            <person name="Mondo S."/>
            <person name="Kiss B."/>
            <person name="Balint B."/>
            <person name="Kues U."/>
            <person name="Barry K."/>
            <person name="Hegedus J.C."/>
            <person name="Henrissat B."/>
            <person name="Johnson J."/>
            <person name="Lipzen A."/>
            <person name="Ohm R."/>
            <person name="Nagy I."/>
            <person name="Pangilinan J."/>
            <person name="Yan J."/>
            <person name="Xiong Y."/>
            <person name="Grigoriev I.V."/>
            <person name="Hibbett D.S."/>
            <person name="Nagy L.G."/>
        </authorList>
    </citation>
    <scope>NUCLEOTIDE SEQUENCE [LARGE SCALE GENOMIC DNA]</scope>
    <source>
        <strain evidence="1 2">SZMC22713</strain>
    </source>
</reference>
<dbReference type="STRING" id="50990.A0A4Y7PV58"/>
<gene>
    <name evidence="1" type="ORF">BD410DRAFT_842485</name>
</gene>
<accession>A0A4Y7PV58</accession>
<dbReference type="AlphaFoldDB" id="A0A4Y7PV58"/>
<evidence type="ECO:0000313" key="1">
    <source>
        <dbReference type="EMBL" id="TDL18916.1"/>
    </source>
</evidence>
<name>A0A4Y7PV58_9AGAM</name>
<proteinExistence type="predicted"/>
<evidence type="ECO:0000313" key="2">
    <source>
        <dbReference type="Proteomes" id="UP000294933"/>
    </source>
</evidence>
<organism evidence="1 2">
    <name type="scientific">Rickenella mellea</name>
    <dbReference type="NCBI Taxonomy" id="50990"/>
    <lineage>
        <taxon>Eukaryota</taxon>
        <taxon>Fungi</taxon>
        <taxon>Dikarya</taxon>
        <taxon>Basidiomycota</taxon>
        <taxon>Agaricomycotina</taxon>
        <taxon>Agaricomycetes</taxon>
        <taxon>Hymenochaetales</taxon>
        <taxon>Rickenellaceae</taxon>
        <taxon>Rickenella</taxon>
    </lineage>
</organism>
<dbReference type="OrthoDB" id="3172239at2759"/>